<dbReference type="PANTHER" id="PTHR34556">
    <property type="match status" value="1"/>
</dbReference>
<dbReference type="PANTHER" id="PTHR34556:SF2">
    <property type="entry name" value="PROTEIN TAB2 HOMOLOG, CHLOROPLASTIC"/>
    <property type="match status" value="1"/>
</dbReference>
<dbReference type="GO" id="GO:0003723">
    <property type="term" value="F:RNA binding"/>
    <property type="evidence" value="ECO:0007669"/>
    <property type="project" value="InterPro"/>
</dbReference>
<dbReference type="AlphaFoldDB" id="A0AAW0L0C0"/>
<name>A0AAW0L0C0_QUESU</name>
<proteinExistence type="predicted"/>
<comment type="caution">
    <text evidence="1">The sequence shown here is derived from an EMBL/GenBank/DDBJ whole genome shotgun (WGS) entry which is preliminary data.</text>
</comment>
<evidence type="ECO:0000313" key="1">
    <source>
        <dbReference type="EMBL" id="KAK7844650.1"/>
    </source>
</evidence>
<dbReference type="InterPro" id="IPR009472">
    <property type="entry name" value="Tab2-like"/>
</dbReference>
<reference evidence="1 2" key="1">
    <citation type="journal article" date="2018" name="Sci. Data">
        <title>The draft genome sequence of cork oak.</title>
        <authorList>
            <person name="Ramos A.M."/>
            <person name="Usie A."/>
            <person name="Barbosa P."/>
            <person name="Barros P.M."/>
            <person name="Capote T."/>
            <person name="Chaves I."/>
            <person name="Simoes F."/>
            <person name="Abreu I."/>
            <person name="Carrasquinho I."/>
            <person name="Faro C."/>
            <person name="Guimaraes J.B."/>
            <person name="Mendonca D."/>
            <person name="Nobrega F."/>
            <person name="Rodrigues L."/>
            <person name="Saibo N.J.M."/>
            <person name="Varela M.C."/>
            <person name="Egas C."/>
            <person name="Matos J."/>
            <person name="Miguel C.M."/>
            <person name="Oliveira M.M."/>
            <person name="Ricardo C.P."/>
            <person name="Goncalves S."/>
        </authorList>
    </citation>
    <scope>NUCLEOTIDE SEQUENCE [LARGE SCALE GENOMIC DNA]</scope>
    <source>
        <strain evidence="2">cv. HL8</strain>
    </source>
</reference>
<protein>
    <submittedName>
        <fullName evidence="1">Protein tab2 like protein</fullName>
    </submittedName>
</protein>
<accession>A0AAW0L0C0</accession>
<evidence type="ECO:0000313" key="2">
    <source>
        <dbReference type="Proteomes" id="UP000237347"/>
    </source>
</evidence>
<keyword evidence="2" id="KW-1185">Reference proteome</keyword>
<organism evidence="1 2">
    <name type="scientific">Quercus suber</name>
    <name type="common">Cork oak</name>
    <dbReference type="NCBI Taxonomy" id="58331"/>
    <lineage>
        <taxon>Eukaryota</taxon>
        <taxon>Viridiplantae</taxon>
        <taxon>Streptophyta</taxon>
        <taxon>Embryophyta</taxon>
        <taxon>Tracheophyta</taxon>
        <taxon>Spermatophyta</taxon>
        <taxon>Magnoliopsida</taxon>
        <taxon>eudicotyledons</taxon>
        <taxon>Gunneridae</taxon>
        <taxon>Pentapetalae</taxon>
        <taxon>rosids</taxon>
        <taxon>fabids</taxon>
        <taxon>Fagales</taxon>
        <taxon>Fagaceae</taxon>
        <taxon>Quercus</taxon>
    </lineage>
</organism>
<sequence length="95" mass="10826">MGTTQELIKIRTLQRSKCGLIFKELDSDDCVGFWLLLDLPPPPRPKQSKRSMGTTQELIKIRTLQRSKCGLIFKELDSNDCVGFWLLLDLPPPPV</sequence>
<dbReference type="EMBL" id="PKMF04000182">
    <property type="protein sequence ID" value="KAK7844650.1"/>
    <property type="molecule type" value="Genomic_DNA"/>
</dbReference>
<dbReference type="Proteomes" id="UP000237347">
    <property type="component" value="Unassembled WGS sequence"/>
</dbReference>
<gene>
    <name evidence="1" type="primary">ATAB2_2</name>
    <name evidence="1" type="ORF">CFP56_010639</name>
</gene>